<evidence type="ECO:0000256" key="1">
    <source>
        <dbReference type="SAM" id="MobiDB-lite"/>
    </source>
</evidence>
<evidence type="ECO:0000313" key="2">
    <source>
        <dbReference type="EMBL" id="CAI9154851.1"/>
    </source>
</evidence>
<dbReference type="EMBL" id="OX459947">
    <property type="protein sequence ID" value="CAI9154851.1"/>
    <property type="molecule type" value="Genomic_DNA"/>
</dbReference>
<name>A0ABN8Y378_RANTA</name>
<proteinExistence type="predicted"/>
<dbReference type="Proteomes" id="UP001176941">
    <property type="component" value="Chromosome 11"/>
</dbReference>
<accession>A0ABN8Y378</accession>
<sequence length="104" mass="10969">MVKDNLGELGDFCKTFQPGDCFAFQVTSLAQFPVRALGPPASWLTVATRLLLKGSRDTSQLSCSGGAGRGLGKSRPGSRLSPWASDVRGRGSFHTASRALEVAV</sequence>
<keyword evidence="3" id="KW-1185">Reference proteome</keyword>
<protein>
    <submittedName>
        <fullName evidence="2">Uncharacterized protein</fullName>
    </submittedName>
</protein>
<gene>
    <name evidence="2" type="ORF">MRATA1EN1_LOCUS3813</name>
</gene>
<organism evidence="2 3">
    <name type="scientific">Rangifer tarandus platyrhynchus</name>
    <name type="common">Svalbard reindeer</name>
    <dbReference type="NCBI Taxonomy" id="3082113"/>
    <lineage>
        <taxon>Eukaryota</taxon>
        <taxon>Metazoa</taxon>
        <taxon>Chordata</taxon>
        <taxon>Craniata</taxon>
        <taxon>Vertebrata</taxon>
        <taxon>Euteleostomi</taxon>
        <taxon>Mammalia</taxon>
        <taxon>Eutheria</taxon>
        <taxon>Laurasiatheria</taxon>
        <taxon>Artiodactyla</taxon>
        <taxon>Ruminantia</taxon>
        <taxon>Pecora</taxon>
        <taxon>Cervidae</taxon>
        <taxon>Odocoileinae</taxon>
        <taxon>Rangifer</taxon>
    </lineage>
</organism>
<reference evidence="2" key="1">
    <citation type="submission" date="2023-04" db="EMBL/GenBank/DDBJ databases">
        <authorList>
            <consortium name="ELIXIR-Norway"/>
        </authorList>
    </citation>
    <scope>NUCLEOTIDE SEQUENCE [LARGE SCALE GENOMIC DNA]</scope>
</reference>
<evidence type="ECO:0000313" key="3">
    <source>
        <dbReference type="Proteomes" id="UP001176941"/>
    </source>
</evidence>
<feature type="region of interest" description="Disordered" evidence="1">
    <location>
        <begin position="58"/>
        <end position="89"/>
    </location>
</feature>